<gene>
    <name evidence="6" type="ORF">C1SCF055_LOCUS8123</name>
</gene>
<proteinExistence type="predicted"/>
<feature type="domain" description="Carrier" evidence="5">
    <location>
        <begin position="58"/>
        <end position="132"/>
    </location>
</feature>
<name>A0A9P1FN62_9DINO</name>
<keyword evidence="2" id="KW-0597">Phosphoprotein</keyword>
<keyword evidence="4" id="KW-0472">Membrane</keyword>
<evidence type="ECO:0000313" key="7">
    <source>
        <dbReference type="EMBL" id="CAL1133602.1"/>
    </source>
</evidence>
<keyword evidence="4" id="KW-1133">Transmembrane helix</keyword>
<feature type="transmembrane region" description="Helical" evidence="4">
    <location>
        <begin position="489"/>
        <end position="516"/>
    </location>
</feature>
<dbReference type="EMBL" id="CAMXCT010000546">
    <property type="protein sequence ID" value="CAI3980227.1"/>
    <property type="molecule type" value="Genomic_DNA"/>
</dbReference>
<dbReference type="GO" id="GO:0044550">
    <property type="term" value="P:secondary metabolite biosynthetic process"/>
    <property type="evidence" value="ECO:0007669"/>
    <property type="project" value="TreeGrafter"/>
</dbReference>
<keyword evidence="3" id="KW-0436">Ligase</keyword>
<dbReference type="InterPro" id="IPR009081">
    <property type="entry name" value="PP-bd_ACP"/>
</dbReference>
<dbReference type="GO" id="GO:0031177">
    <property type="term" value="F:phosphopantetheine binding"/>
    <property type="evidence" value="ECO:0007669"/>
    <property type="project" value="InterPro"/>
</dbReference>
<dbReference type="SMART" id="SM00823">
    <property type="entry name" value="PKS_PP"/>
    <property type="match status" value="1"/>
</dbReference>
<organism evidence="6">
    <name type="scientific">Cladocopium goreaui</name>
    <dbReference type="NCBI Taxonomy" id="2562237"/>
    <lineage>
        <taxon>Eukaryota</taxon>
        <taxon>Sar</taxon>
        <taxon>Alveolata</taxon>
        <taxon>Dinophyceae</taxon>
        <taxon>Suessiales</taxon>
        <taxon>Symbiodiniaceae</taxon>
        <taxon>Cladocopium</taxon>
    </lineage>
</organism>
<dbReference type="SUPFAM" id="SSF51161">
    <property type="entry name" value="Trimeric LpxA-like enzymes"/>
    <property type="match status" value="2"/>
</dbReference>
<dbReference type="OrthoDB" id="430546at2759"/>
<dbReference type="AlphaFoldDB" id="A0A9P1FN62"/>
<keyword evidence="1" id="KW-0596">Phosphopantetheine</keyword>
<keyword evidence="4" id="KW-0812">Transmembrane</keyword>
<comment type="caution">
    <text evidence="6">The sequence shown here is derived from an EMBL/GenBank/DDBJ whole genome shotgun (WGS) entry which is preliminary data.</text>
</comment>
<sequence>MSQELQKTLPQYMVPSRITALSSLPLTPNGKIDKQRLIAESCAEAVDSNDQDVSFFAAPETLLEGKLSAAAAEALGLEKIGVTTDLRTAGMTSLRAVLLSQKLRDMGLTMPLSAIYELQTVRAIAEHLATQATNNESSAGEEIEVAHCELGVSRGMRSLGFFLCRLLVWVWISGVVIWPAMLPLSLARSVVVNGAIPAFACLVLVCYPLYLLTTMFLVVLTKWLVVGQYRAGSLALNSWAFLRWWAVDRLVIFVNELCFSAFRGGPVWFLYLRALGLRASGYCRIDTRYISEFDLITLGKFCGISEGAKLRPAVAEAGTLHLRGLVFGDYCAVGENAVCTAGCVAGDNVTLQPLSLFSGRTGRTLPDGSVWKGAPLVQSRQQPIRFPPGIFCRDLFGEIFALLLALSLQTLCSMCAYCAFGFLSEVQGFRQADGNVWQWQDQAEGWLFAATWLLFGPPVMASADVLLGLDLASLTDQVGQDLGMSRLEFGLRLAGMVAVSFAIYGWSLTIFSGLLCRHIRGSRNQNHWFFQVRRVLLRLTFFRYPAQLSGTWAMSLYLRLLGGDVSLFATVAISEPPLEPRKLHVAEGALLLSHQALGDCQVGKGAIVAGDAVMLPHSHVESRAIVGAMSVAGRPVKSDLQLVGNPGVIMRRGTLSKAPASSWGRRWLRRAVCIFYPLLAPGLLQLLLLITLLPAMYLLTVLLNMFTKNLRGWSSTLAYCPDLTGGKSHFCY</sequence>
<dbReference type="InterPro" id="IPR036736">
    <property type="entry name" value="ACP-like_sf"/>
</dbReference>
<dbReference type="InterPro" id="IPR011004">
    <property type="entry name" value="Trimer_LpxA-like_sf"/>
</dbReference>
<dbReference type="GO" id="GO:0016874">
    <property type="term" value="F:ligase activity"/>
    <property type="evidence" value="ECO:0007669"/>
    <property type="project" value="UniProtKB-KW"/>
</dbReference>
<dbReference type="Pfam" id="PF00550">
    <property type="entry name" value="PP-binding"/>
    <property type="match status" value="1"/>
</dbReference>
<feature type="transmembrane region" description="Helical" evidence="4">
    <location>
        <begin position="445"/>
        <end position="469"/>
    </location>
</feature>
<keyword evidence="8" id="KW-1185">Reference proteome</keyword>
<feature type="transmembrane region" description="Helical" evidence="4">
    <location>
        <begin position="674"/>
        <end position="699"/>
    </location>
</feature>
<dbReference type="PROSITE" id="PS50075">
    <property type="entry name" value="CARRIER"/>
    <property type="match status" value="1"/>
</dbReference>
<evidence type="ECO:0000313" key="8">
    <source>
        <dbReference type="Proteomes" id="UP001152797"/>
    </source>
</evidence>
<evidence type="ECO:0000256" key="1">
    <source>
        <dbReference type="ARBA" id="ARBA00022450"/>
    </source>
</evidence>
<dbReference type="SUPFAM" id="SSF56801">
    <property type="entry name" value="Acetyl-CoA synthetase-like"/>
    <property type="match status" value="1"/>
</dbReference>
<dbReference type="InterPro" id="IPR020806">
    <property type="entry name" value="PKS_PP-bd"/>
</dbReference>
<feature type="transmembrane region" description="Helical" evidence="4">
    <location>
        <begin position="241"/>
        <end position="262"/>
    </location>
</feature>
<dbReference type="SUPFAM" id="SSF47336">
    <property type="entry name" value="ACP-like"/>
    <property type="match status" value="1"/>
</dbReference>
<dbReference type="Proteomes" id="UP001152797">
    <property type="component" value="Unassembled WGS sequence"/>
</dbReference>
<evidence type="ECO:0000256" key="3">
    <source>
        <dbReference type="ARBA" id="ARBA00022598"/>
    </source>
</evidence>
<dbReference type="EMBL" id="CAMXCT020000546">
    <property type="protein sequence ID" value="CAL1133602.1"/>
    <property type="molecule type" value="Genomic_DNA"/>
</dbReference>
<dbReference type="GO" id="GO:0043041">
    <property type="term" value="P:amino acid activation for nonribosomal peptide biosynthetic process"/>
    <property type="evidence" value="ECO:0007669"/>
    <property type="project" value="TreeGrafter"/>
</dbReference>
<evidence type="ECO:0000256" key="4">
    <source>
        <dbReference type="SAM" id="Phobius"/>
    </source>
</evidence>
<dbReference type="Gene3D" id="2.160.10.10">
    <property type="entry name" value="Hexapeptide repeat proteins"/>
    <property type="match status" value="2"/>
</dbReference>
<protein>
    <recommendedName>
        <fullName evidence="5">Carrier domain-containing protein</fullName>
    </recommendedName>
</protein>
<reference evidence="7" key="2">
    <citation type="submission" date="2024-04" db="EMBL/GenBank/DDBJ databases">
        <authorList>
            <person name="Chen Y."/>
            <person name="Shah S."/>
            <person name="Dougan E. K."/>
            <person name="Thang M."/>
            <person name="Chan C."/>
        </authorList>
    </citation>
    <scope>NUCLEOTIDE SEQUENCE [LARGE SCALE GENOMIC DNA]</scope>
</reference>
<evidence type="ECO:0000256" key="2">
    <source>
        <dbReference type="ARBA" id="ARBA00022553"/>
    </source>
</evidence>
<feature type="transmembrane region" description="Helical" evidence="4">
    <location>
        <begin position="162"/>
        <end position="182"/>
    </location>
</feature>
<dbReference type="InterPro" id="IPR045851">
    <property type="entry name" value="AMP-bd_C_sf"/>
</dbReference>
<evidence type="ECO:0000259" key="5">
    <source>
        <dbReference type="PROSITE" id="PS50075"/>
    </source>
</evidence>
<evidence type="ECO:0000313" key="6">
    <source>
        <dbReference type="EMBL" id="CAI3980227.1"/>
    </source>
</evidence>
<dbReference type="EMBL" id="CAMXCT030000546">
    <property type="protein sequence ID" value="CAL4767539.1"/>
    <property type="molecule type" value="Genomic_DNA"/>
</dbReference>
<dbReference type="Gene3D" id="3.30.300.30">
    <property type="match status" value="1"/>
</dbReference>
<accession>A0A9P1FN62</accession>
<dbReference type="GO" id="GO:0005737">
    <property type="term" value="C:cytoplasm"/>
    <property type="evidence" value="ECO:0007669"/>
    <property type="project" value="TreeGrafter"/>
</dbReference>
<dbReference type="PANTHER" id="PTHR45527:SF1">
    <property type="entry name" value="FATTY ACID SYNTHASE"/>
    <property type="match status" value="1"/>
</dbReference>
<dbReference type="PANTHER" id="PTHR45527">
    <property type="entry name" value="NONRIBOSOMAL PEPTIDE SYNTHETASE"/>
    <property type="match status" value="1"/>
</dbReference>
<reference evidence="6" key="1">
    <citation type="submission" date="2022-10" db="EMBL/GenBank/DDBJ databases">
        <authorList>
            <person name="Chen Y."/>
            <person name="Dougan E. K."/>
            <person name="Chan C."/>
            <person name="Rhodes N."/>
            <person name="Thang M."/>
        </authorList>
    </citation>
    <scope>NUCLEOTIDE SEQUENCE</scope>
</reference>
<dbReference type="Gene3D" id="1.10.1200.10">
    <property type="entry name" value="ACP-like"/>
    <property type="match status" value="1"/>
</dbReference>
<feature type="transmembrane region" description="Helical" evidence="4">
    <location>
        <begin position="194"/>
        <end position="220"/>
    </location>
</feature>
<feature type="transmembrane region" description="Helical" evidence="4">
    <location>
        <begin position="399"/>
        <end position="424"/>
    </location>
</feature>